<feature type="region of interest" description="Disordered" evidence="1">
    <location>
        <begin position="48"/>
        <end position="84"/>
    </location>
</feature>
<sequence length="150" mass="17414">MQRPAGRRFLLRSARQHFSCSARAILDRLPVVQPIPLEWPSGKIRPRCREKKQHDRPTSQTLHALFPRPRRPQANCHSESIPPFHSRVDATNAVQWYDITDDGRYAETRTTHITIRPTAPTDLAAIFTTWIDRARIRQQDTGEQFAHGTW</sequence>
<proteinExistence type="predicted"/>
<evidence type="ECO:0000313" key="3">
    <source>
        <dbReference type="Proteomes" id="UP001432062"/>
    </source>
</evidence>
<gene>
    <name evidence="2" type="ORF">OG563_03715</name>
</gene>
<reference evidence="2" key="1">
    <citation type="submission" date="2022-10" db="EMBL/GenBank/DDBJ databases">
        <title>The complete genomes of actinobacterial strains from the NBC collection.</title>
        <authorList>
            <person name="Joergensen T.S."/>
            <person name="Alvarez Arevalo M."/>
            <person name="Sterndorff E.B."/>
            <person name="Faurdal D."/>
            <person name="Vuksanovic O."/>
            <person name="Mourched A.-S."/>
            <person name="Charusanti P."/>
            <person name="Shaw S."/>
            <person name="Blin K."/>
            <person name="Weber T."/>
        </authorList>
    </citation>
    <scope>NUCLEOTIDE SEQUENCE</scope>
    <source>
        <strain evidence="2">NBC_01482</strain>
    </source>
</reference>
<organism evidence="2 3">
    <name type="scientific">Nocardia vinacea</name>
    <dbReference type="NCBI Taxonomy" id="96468"/>
    <lineage>
        <taxon>Bacteria</taxon>
        <taxon>Bacillati</taxon>
        <taxon>Actinomycetota</taxon>
        <taxon>Actinomycetes</taxon>
        <taxon>Mycobacteriales</taxon>
        <taxon>Nocardiaceae</taxon>
        <taxon>Nocardia</taxon>
    </lineage>
</organism>
<name>A0ABZ1Z014_9NOCA</name>
<dbReference type="Proteomes" id="UP001432062">
    <property type="component" value="Chromosome"/>
</dbReference>
<protein>
    <submittedName>
        <fullName evidence="2">Uncharacterized protein</fullName>
    </submittedName>
</protein>
<accession>A0ABZ1Z014</accession>
<dbReference type="EMBL" id="CP109441">
    <property type="protein sequence ID" value="WUV47359.1"/>
    <property type="molecule type" value="Genomic_DNA"/>
</dbReference>
<dbReference type="RefSeq" id="WP_329411413.1">
    <property type="nucleotide sequence ID" value="NZ_CP109441.1"/>
</dbReference>
<keyword evidence="3" id="KW-1185">Reference proteome</keyword>
<evidence type="ECO:0000313" key="2">
    <source>
        <dbReference type="EMBL" id="WUV47359.1"/>
    </source>
</evidence>
<evidence type="ECO:0000256" key="1">
    <source>
        <dbReference type="SAM" id="MobiDB-lite"/>
    </source>
</evidence>